<dbReference type="Proteomes" id="UP001056429">
    <property type="component" value="Unassembled WGS sequence"/>
</dbReference>
<gene>
    <name evidence="1" type="ORF">KDK92_12770</name>
</gene>
<keyword evidence="2" id="KW-1185">Reference proteome</keyword>
<evidence type="ECO:0000313" key="2">
    <source>
        <dbReference type="Proteomes" id="UP001056429"/>
    </source>
</evidence>
<dbReference type="EMBL" id="JAGSOJ010000002">
    <property type="protein sequence ID" value="MCM1990598.1"/>
    <property type="molecule type" value="Genomic_DNA"/>
</dbReference>
<dbReference type="AlphaFoldDB" id="A0A9J6P321"/>
<dbReference type="PANTHER" id="PTHR37841">
    <property type="entry name" value="GLR2918 PROTEIN"/>
    <property type="match status" value="1"/>
</dbReference>
<organism evidence="1 2">
    <name type="scientific">Oceanirhabdus seepicola</name>
    <dbReference type="NCBI Taxonomy" id="2828781"/>
    <lineage>
        <taxon>Bacteria</taxon>
        <taxon>Bacillati</taxon>
        <taxon>Bacillota</taxon>
        <taxon>Clostridia</taxon>
        <taxon>Eubacteriales</taxon>
        <taxon>Clostridiaceae</taxon>
        <taxon>Oceanirhabdus</taxon>
    </lineage>
</organism>
<comment type="caution">
    <text evidence="1">The sequence shown here is derived from an EMBL/GenBank/DDBJ whole genome shotgun (WGS) entry which is preliminary data.</text>
</comment>
<dbReference type="Pfam" id="PF14903">
    <property type="entry name" value="WG_beta_rep"/>
    <property type="match status" value="2"/>
</dbReference>
<dbReference type="InterPro" id="IPR032774">
    <property type="entry name" value="WG_beta_rep"/>
</dbReference>
<reference evidence="1" key="2">
    <citation type="submission" date="2021-04" db="EMBL/GenBank/DDBJ databases">
        <authorList>
            <person name="Dong X."/>
        </authorList>
    </citation>
    <scope>NUCLEOTIDE SEQUENCE</scope>
    <source>
        <strain evidence="1">ZWT</strain>
    </source>
</reference>
<proteinExistence type="predicted"/>
<dbReference type="PANTHER" id="PTHR37841:SF1">
    <property type="entry name" value="DUF3298 DOMAIN-CONTAINING PROTEIN"/>
    <property type="match status" value="1"/>
</dbReference>
<reference evidence="1" key="1">
    <citation type="journal article" date="2021" name="mSystems">
        <title>Bacteria and Archaea Synergistically Convert Glycine Betaine to Biogenic Methane in the Formosa Cold Seep of the South China Sea.</title>
        <authorList>
            <person name="Li L."/>
            <person name="Zhang W."/>
            <person name="Zhang S."/>
            <person name="Song L."/>
            <person name="Sun Q."/>
            <person name="Zhang H."/>
            <person name="Xiang H."/>
            <person name="Dong X."/>
        </authorList>
    </citation>
    <scope>NUCLEOTIDE SEQUENCE</scope>
    <source>
        <strain evidence="1">ZWT</strain>
    </source>
</reference>
<name>A0A9J6P321_9CLOT</name>
<protein>
    <submittedName>
        <fullName evidence="1">WG repeat-containing protein</fullName>
    </submittedName>
</protein>
<evidence type="ECO:0000313" key="1">
    <source>
        <dbReference type="EMBL" id="MCM1990598.1"/>
    </source>
</evidence>
<accession>A0A9J6P321</accession>
<sequence length="244" mass="28632">MSYQLGSASYENELYSVNVLYNKPECYESPLDKYIVINFQIRVKNNTSTISERLNIKDLIFHIETGRYRYQNIDITKNKEILDYVEKTDSYYEFIGQDYLEAGQTQTYLLIFEVPNNKDYKIDRISWYGKNFENGGGVASMLSVIEGKKKKFKYMGKFSEGLASVCINDKYGFIDENYDIVIEPQFFSCREFEDGYAYVLTGSNPLWKKISYINKKGQFVIEPTINDFKAMIELRNYKKTHPYG</sequence>
<dbReference type="RefSeq" id="WP_250859663.1">
    <property type="nucleotide sequence ID" value="NZ_JAGSOJ010000002.1"/>
</dbReference>